<protein>
    <recommendedName>
        <fullName evidence="1">SpaA-like prealbumin fold domain-containing protein</fullName>
    </recommendedName>
</protein>
<gene>
    <name evidence="2" type="ORF">GCM10025772_12570</name>
</gene>
<evidence type="ECO:0000259" key="1">
    <source>
        <dbReference type="Pfam" id="PF24514"/>
    </source>
</evidence>
<dbReference type="Proteomes" id="UP001501600">
    <property type="component" value="Unassembled WGS sequence"/>
</dbReference>
<dbReference type="EMBL" id="BAABLF010000006">
    <property type="protein sequence ID" value="GAA5189667.1"/>
    <property type="molecule type" value="Genomic_DNA"/>
</dbReference>
<accession>A0ABP9S1H8</accession>
<dbReference type="Gene3D" id="2.60.40.1140">
    <property type="entry name" value="Collagen-binding surface protein Cna, B-type domain"/>
    <property type="match status" value="1"/>
</dbReference>
<name>A0ABP9S1H8_9GAMM</name>
<dbReference type="Pfam" id="PF24514">
    <property type="entry name" value="SpaA_4"/>
    <property type="match status" value="1"/>
</dbReference>
<sequence>MSFGVHAVDPIAGYDPVADAPSNAYSFDFEGCNLDKSTETTYDPGNGVFYCDNDYLTDPGWPDTGDSYTDGNLGKQWEELDEVPHRIGTDSSGAASAETYKIVIGGDNKIVMDPTNLEIGYDRITVLGLVEELSDASCVVTEEGPNQIGDFGIGGAYNQVVQVVEITQDPDTVCVIDTTFRLAIGSSLISGSSNRAFVVAGTGDQSIPIPSDVQPQVLSKTMSAVEDSTIKWSLSKSADPVSFGFGNTCDLEDSELSKDVSVEIKLTKGETQADSLTATTVISATNPSSRTVYYTCEDKVYGDEPNDAQGEILVATVSGYEFEVAAGSMVSPEIEHELAAGTRDIRNELSCIIEVDDILGGGAIVAGTLAAEYSLPNGDIAPGDTVNQQVVVTDVEKISAGADYYDFYTDDPTGASGSFLDYTPTNSTNGPVTWQSVALSDSATITFTKTVSVEKGRDVDGTLEDTASIKLAENVTVDASAKTDFTTDPKIDLKITKTLTISISSDTDWVFTVKDSSGQQVASKTITIPGGSTYGEALIENLPPGDYTVTEQAANGWNAQGANPKMVSLVANGPESCSKTVAFTNQPAANFFADIQGRKVTLPVLDPSALSWDFLLDYSLPGGGASTAEDDTLSVGSNDNFASFDLSGGVFAAGADEGQYKITETEKAGWVQQKALETLVVSGCFDTSLNKTTQGEDACIFSVAYLAQLGCTFQCTITNIQNGKIVVKKLTEPTTSTQEFAFGGALVGNLGHNETLELEVPPGQYTVTETEVAGWDLTDISCQEAVVGSAGASSGNLGTATATFNVDPGETVTCTFTNVERAMVDVTKTERNGAPSMDFHFEIRKGASTSSDGTVIAKATTTTTVYTEVDFACFAGEPDCEDVGGVAKLLPGDYQFCETGVLPGWTTSIMNYFVPNSQSPEADNSTYCVNFTLSAGESRSFTVDNTPPPEGDARTIGFWKNWTGCDGKGNQDPVLDETLAAAGGTIFLGIDDQDQYGYAVTDCESAVLVLDKRDTSGHKQASDPCFNAGSQLLASELNAVAGAGCGELTTLQNATHQALEDAKFKGDACFGKGKDKDGGALGALLNTLAGQLDDYNNNIPGAVCN</sequence>
<proteinExistence type="predicted"/>
<evidence type="ECO:0000313" key="3">
    <source>
        <dbReference type="Proteomes" id="UP001501600"/>
    </source>
</evidence>
<organism evidence="2 3">
    <name type="scientific">Ferrimonas gelatinilytica</name>
    <dbReference type="NCBI Taxonomy" id="1255257"/>
    <lineage>
        <taxon>Bacteria</taxon>
        <taxon>Pseudomonadati</taxon>
        <taxon>Pseudomonadota</taxon>
        <taxon>Gammaproteobacteria</taxon>
        <taxon>Alteromonadales</taxon>
        <taxon>Ferrimonadaceae</taxon>
        <taxon>Ferrimonas</taxon>
    </lineage>
</organism>
<keyword evidence="3" id="KW-1185">Reference proteome</keyword>
<evidence type="ECO:0000313" key="2">
    <source>
        <dbReference type="EMBL" id="GAA5189667.1"/>
    </source>
</evidence>
<dbReference type="Gene3D" id="2.60.40.10">
    <property type="entry name" value="Immunoglobulins"/>
    <property type="match status" value="1"/>
</dbReference>
<reference evidence="3" key="1">
    <citation type="journal article" date="2019" name="Int. J. Syst. Evol. Microbiol.">
        <title>The Global Catalogue of Microorganisms (GCM) 10K type strain sequencing project: providing services to taxonomists for standard genome sequencing and annotation.</title>
        <authorList>
            <consortium name="The Broad Institute Genomics Platform"/>
            <consortium name="The Broad Institute Genome Sequencing Center for Infectious Disease"/>
            <person name="Wu L."/>
            <person name="Ma J."/>
        </authorList>
    </citation>
    <scope>NUCLEOTIDE SEQUENCE [LARGE SCALE GENOMIC DNA]</scope>
    <source>
        <strain evidence="3">JCM 18720</strain>
    </source>
</reference>
<dbReference type="RefSeq" id="WP_345316190.1">
    <property type="nucleotide sequence ID" value="NZ_BAABLF010000006.1"/>
</dbReference>
<dbReference type="InterPro" id="IPR013783">
    <property type="entry name" value="Ig-like_fold"/>
</dbReference>
<comment type="caution">
    <text evidence="2">The sequence shown here is derived from an EMBL/GenBank/DDBJ whole genome shotgun (WGS) entry which is preliminary data.</text>
</comment>
<feature type="domain" description="SpaA-like prealbumin fold" evidence="1">
    <location>
        <begin position="755"/>
        <end position="818"/>
    </location>
</feature>
<dbReference type="InterPro" id="IPR055371">
    <property type="entry name" value="SpaA_PFL_dom_4"/>
</dbReference>